<keyword evidence="3 7" id="KW-0378">Hydrolase</keyword>
<dbReference type="InterPro" id="IPR000587">
    <property type="entry name" value="Creatinase_N"/>
</dbReference>
<dbReference type="EC" id="3.4.11.-" evidence="7"/>
<comment type="similarity">
    <text evidence="1">Belongs to the peptidase M24B family.</text>
</comment>
<keyword evidence="2" id="KW-0479">Metal-binding</keyword>
<dbReference type="InterPro" id="IPR032416">
    <property type="entry name" value="Peptidase_M24_C"/>
</dbReference>
<dbReference type="Gene3D" id="3.90.230.10">
    <property type="entry name" value="Creatinase/methionine aminopeptidase superfamily"/>
    <property type="match status" value="1"/>
</dbReference>
<evidence type="ECO:0000256" key="3">
    <source>
        <dbReference type="ARBA" id="ARBA00022801"/>
    </source>
</evidence>
<dbReference type="InterPro" id="IPR036005">
    <property type="entry name" value="Creatinase/aminopeptidase-like"/>
</dbReference>
<dbReference type="InterPro" id="IPR000994">
    <property type="entry name" value="Pept_M24"/>
</dbReference>
<evidence type="ECO:0000259" key="6">
    <source>
        <dbReference type="Pfam" id="PF16188"/>
    </source>
</evidence>
<evidence type="ECO:0000259" key="4">
    <source>
        <dbReference type="Pfam" id="PF00557"/>
    </source>
</evidence>
<proteinExistence type="inferred from homology"/>
<evidence type="ECO:0000256" key="1">
    <source>
        <dbReference type="ARBA" id="ARBA00008766"/>
    </source>
</evidence>
<dbReference type="SUPFAM" id="SSF55920">
    <property type="entry name" value="Creatinase/aminopeptidase"/>
    <property type="match status" value="1"/>
</dbReference>
<evidence type="ECO:0000313" key="7">
    <source>
        <dbReference type="EMBL" id="MFC0207190.1"/>
    </source>
</evidence>
<dbReference type="GO" id="GO:0004177">
    <property type="term" value="F:aminopeptidase activity"/>
    <property type="evidence" value="ECO:0007669"/>
    <property type="project" value="UniProtKB-KW"/>
</dbReference>
<dbReference type="EMBL" id="JBHLXD010000003">
    <property type="protein sequence ID" value="MFC0207190.1"/>
    <property type="molecule type" value="Genomic_DNA"/>
</dbReference>
<dbReference type="InterPro" id="IPR029149">
    <property type="entry name" value="Creatin/AminoP/Spt16_N"/>
</dbReference>
<feature type="domain" description="Creatinase N-terminal" evidence="5">
    <location>
        <begin position="17"/>
        <end position="148"/>
    </location>
</feature>
<sequence length="608" mass="66332">MFQSFESTADPAQAAPRMARLRALMAEAGLDGVLVPRSDEHQGEYVPPCAERLAWLTGFTGSAGMALVLRDKALLFVDGRYTLQARVQTDPALFEIESLIDNPPRAWMKANLSRGARIGFDPWLHTVGEIRALREALEKPGAQAVPLERNPVDAIWEDRPAPPMKPVRVHPLVYAGETAGDKLSRLAERLRERDIDHTVLTDPSSLAWAFNIRGNDVPHTPLALGFAILSAAERPRVFMAAEKLSGETEDHLRALAALHAPEELEPVLANLARSGARVGLDEAHAAEKLRLVVEEAGGAVVPFADPAALPRAMKNEAELKGARAAHLRDGAALARFLAWLDGQTPENLDEIAVVRHLEECRRRAGQEAQMPLRDISFDTISGAGPNGAIIHYRVTEKTNRKLARGELLLVDSGAQFEDGTTDVTRTVALGEPSLEMKDRFTRVLKGMIAISMLRFPEGTRGVDIDAFARHALWQAGLDYGHGTGHGVGSYLSVHEGPQRIARTGMETLRTGMILSNEPGYYRAGHYGIRIENLIVVTPPEPVPGGDVAMHGFETLTLAPIDRRLVVPGLLTDAERDWLNAYHARVLEEITPLVEGDTAAWLRAATAPL</sequence>
<comment type="caution">
    <text evidence="7">The sequence shown here is derived from an EMBL/GenBank/DDBJ whole genome shotgun (WGS) entry which is preliminary data.</text>
</comment>
<dbReference type="SUPFAM" id="SSF53092">
    <property type="entry name" value="Creatinase/prolidase N-terminal domain"/>
    <property type="match status" value="1"/>
</dbReference>
<keyword evidence="7" id="KW-0031">Aminopeptidase</keyword>
<dbReference type="Pfam" id="PF00557">
    <property type="entry name" value="Peptidase_M24"/>
    <property type="match status" value="1"/>
</dbReference>
<name>A0ABV6D3G3_9HYPH</name>
<protein>
    <submittedName>
        <fullName evidence="7">Aminopeptidase P family protein</fullName>
        <ecNumber evidence="7">3.4.11.-</ecNumber>
    </submittedName>
</protein>
<dbReference type="Proteomes" id="UP001589755">
    <property type="component" value="Unassembled WGS sequence"/>
</dbReference>
<evidence type="ECO:0000256" key="2">
    <source>
        <dbReference type="ARBA" id="ARBA00022723"/>
    </source>
</evidence>
<organism evidence="7 8">
    <name type="scientific">Chelativorans intermedius</name>
    <dbReference type="NCBI Taxonomy" id="515947"/>
    <lineage>
        <taxon>Bacteria</taxon>
        <taxon>Pseudomonadati</taxon>
        <taxon>Pseudomonadota</taxon>
        <taxon>Alphaproteobacteria</taxon>
        <taxon>Hyphomicrobiales</taxon>
        <taxon>Phyllobacteriaceae</taxon>
        <taxon>Chelativorans</taxon>
    </lineage>
</organism>
<dbReference type="CDD" id="cd01085">
    <property type="entry name" value="APP"/>
    <property type="match status" value="1"/>
</dbReference>
<feature type="domain" description="Peptidase M24" evidence="4">
    <location>
        <begin position="322"/>
        <end position="537"/>
    </location>
</feature>
<keyword evidence="8" id="KW-1185">Reference proteome</keyword>
<dbReference type="RefSeq" id="WP_261518449.1">
    <property type="nucleotide sequence ID" value="NZ_JAODNW010000001.1"/>
</dbReference>
<dbReference type="Pfam" id="PF16188">
    <property type="entry name" value="Peptidase_M24_C"/>
    <property type="match status" value="1"/>
</dbReference>
<dbReference type="InterPro" id="IPR033740">
    <property type="entry name" value="Pept_M24B"/>
</dbReference>
<dbReference type="PANTHER" id="PTHR43763:SF6">
    <property type="entry name" value="XAA-PRO AMINOPEPTIDASE 1"/>
    <property type="match status" value="1"/>
</dbReference>
<accession>A0ABV6D3G3</accession>
<dbReference type="Gene3D" id="3.40.350.10">
    <property type="entry name" value="Creatinase/prolidase N-terminal domain"/>
    <property type="match status" value="2"/>
</dbReference>
<dbReference type="Pfam" id="PF16189">
    <property type="entry name" value="Creatinase_N_2"/>
    <property type="match status" value="1"/>
</dbReference>
<evidence type="ECO:0000259" key="5">
    <source>
        <dbReference type="Pfam" id="PF01321"/>
    </source>
</evidence>
<dbReference type="InterPro" id="IPR050422">
    <property type="entry name" value="X-Pro_aminopeptidase_P"/>
</dbReference>
<reference evidence="7 8" key="1">
    <citation type="submission" date="2024-09" db="EMBL/GenBank/DDBJ databases">
        <authorList>
            <person name="Sun Q."/>
            <person name="Mori K."/>
        </authorList>
    </citation>
    <scope>NUCLEOTIDE SEQUENCE [LARGE SCALE GENOMIC DNA]</scope>
    <source>
        <strain evidence="7 8">CCM 8543</strain>
    </source>
</reference>
<feature type="domain" description="Peptidase M24 C-terminal" evidence="6">
    <location>
        <begin position="549"/>
        <end position="608"/>
    </location>
</feature>
<dbReference type="PANTHER" id="PTHR43763">
    <property type="entry name" value="XAA-PRO AMINOPEPTIDASE 1"/>
    <property type="match status" value="1"/>
</dbReference>
<dbReference type="Pfam" id="PF01321">
    <property type="entry name" value="Creatinase_N"/>
    <property type="match status" value="1"/>
</dbReference>
<evidence type="ECO:0000313" key="8">
    <source>
        <dbReference type="Proteomes" id="UP001589755"/>
    </source>
</evidence>
<gene>
    <name evidence="7" type="ORF">ACFFJ2_02105</name>
</gene>
<keyword evidence="7" id="KW-0645">Protease</keyword>